<dbReference type="SUPFAM" id="SSF56784">
    <property type="entry name" value="HAD-like"/>
    <property type="match status" value="1"/>
</dbReference>
<keyword evidence="6 8" id="KW-1133">Transmembrane helix</keyword>
<evidence type="ECO:0000256" key="1">
    <source>
        <dbReference type="ARBA" id="ARBA00004370"/>
    </source>
</evidence>
<dbReference type="Proteomes" id="UP000053537">
    <property type="component" value="Unassembled WGS sequence"/>
</dbReference>
<dbReference type="GO" id="GO:0005524">
    <property type="term" value="F:ATP binding"/>
    <property type="evidence" value="ECO:0007669"/>
    <property type="project" value="UniProtKB-KW"/>
</dbReference>
<dbReference type="GO" id="GO:0140326">
    <property type="term" value="F:ATPase-coupled intramembrane lipid transporter activity"/>
    <property type="evidence" value="ECO:0007669"/>
    <property type="project" value="TreeGrafter"/>
</dbReference>
<proteinExistence type="predicted"/>
<feature type="transmembrane region" description="Helical" evidence="8">
    <location>
        <begin position="7"/>
        <end position="28"/>
    </location>
</feature>
<dbReference type="Gene3D" id="3.40.1110.10">
    <property type="entry name" value="Calcium-transporting ATPase, cytoplasmic domain N"/>
    <property type="match status" value="1"/>
</dbReference>
<protein>
    <submittedName>
        <fullName evidence="9">Putative phospholipid-transporting ATPase IH</fullName>
    </submittedName>
</protein>
<dbReference type="NCBIfam" id="TIGR01494">
    <property type="entry name" value="ATPase_P-type"/>
    <property type="match status" value="1"/>
</dbReference>
<evidence type="ECO:0000256" key="7">
    <source>
        <dbReference type="ARBA" id="ARBA00023136"/>
    </source>
</evidence>
<dbReference type="PANTHER" id="PTHR24092:SF33">
    <property type="entry name" value="PHOSPHOLIPID-TRANSPORTING ATPASE IH"/>
    <property type="match status" value="1"/>
</dbReference>
<evidence type="ECO:0000256" key="4">
    <source>
        <dbReference type="ARBA" id="ARBA00022840"/>
    </source>
</evidence>
<evidence type="ECO:0000256" key="2">
    <source>
        <dbReference type="ARBA" id="ARBA00022692"/>
    </source>
</evidence>
<dbReference type="InterPro" id="IPR023299">
    <property type="entry name" value="ATPase_P-typ_cyto_dom_N"/>
</dbReference>
<evidence type="ECO:0000256" key="3">
    <source>
        <dbReference type="ARBA" id="ARBA00022741"/>
    </source>
</evidence>
<keyword evidence="2 8" id="KW-0812">Transmembrane</keyword>
<dbReference type="InterPro" id="IPR023298">
    <property type="entry name" value="ATPase_P-typ_TM_dom_sf"/>
</dbReference>
<keyword evidence="4" id="KW-0067">ATP-binding</keyword>
<reference evidence="9 10" key="1">
    <citation type="submission" date="2014-04" db="EMBL/GenBank/DDBJ databases">
        <title>Genome evolution of avian class.</title>
        <authorList>
            <person name="Zhang G."/>
            <person name="Li C."/>
        </authorList>
    </citation>
    <scope>NUCLEOTIDE SEQUENCE [LARGE SCALE GENOMIC DNA]</scope>
    <source>
        <strain evidence="9">BGI_N310</strain>
    </source>
</reference>
<accession>A0A091N9N2</accession>
<dbReference type="InterPro" id="IPR001757">
    <property type="entry name" value="P_typ_ATPase"/>
</dbReference>
<dbReference type="InterPro" id="IPR018303">
    <property type="entry name" value="ATPase_P-typ_P_site"/>
</dbReference>
<keyword evidence="10" id="KW-1185">Reference proteome</keyword>
<feature type="transmembrane region" description="Helical" evidence="8">
    <location>
        <begin position="59"/>
        <end position="78"/>
    </location>
</feature>
<evidence type="ECO:0000256" key="8">
    <source>
        <dbReference type="SAM" id="Phobius"/>
    </source>
</evidence>
<feature type="non-terminal residue" evidence="9">
    <location>
        <position position="249"/>
    </location>
</feature>
<name>A0A091N9N2_9PASS</name>
<dbReference type="EMBL" id="KK826496">
    <property type="protein sequence ID" value="KFP73148.1"/>
    <property type="molecule type" value="Genomic_DNA"/>
</dbReference>
<keyword evidence="3" id="KW-0547">Nucleotide-binding</keyword>
<feature type="non-terminal residue" evidence="9">
    <location>
        <position position="1"/>
    </location>
</feature>
<dbReference type="InterPro" id="IPR036412">
    <property type="entry name" value="HAD-like_sf"/>
</dbReference>
<dbReference type="GO" id="GO:0016887">
    <property type="term" value="F:ATP hydrolysis activity"/>
    <property type="evidence" value="ECO:0007669"/>
    <property type="project" value="InterPro"/>
</dbReference>
<evidence type="ECO:0000313" key="10">
    <source>
        <dbReference type="Proteomes" id="UP000053537"/>
    </source>
</evidence>
<dbReference type="PROSITE" id="PS00154">
    <property type="entry name" value="ATPASE_E1_E2"/>
    <property type="match status" value="1"/>
</dbReference>
<dbReference type="AlphaFoldDB" id="A0A091N9N2"/>
<dbReference type="GO" id="GO:0045332">
    <property type="term" value="P:phospholipid translocation"/>
    <property type="evidence" value="ECO:0007669"/>
    <property type="project" value="TreeGrafter"/>
</dbReference>
<keyword evidence="5" id="KW-1278">Translocase</keyword>
<organism evidence="9 10">
    <name type="scientific">Acanthisitta chloris</name>
    <name type="common">rifleman</name>
    <dbReference type="NCBI Taxonomy" id="57068"/>
    <lineage>
        <taxon>Eukaryota</taxon>
        <taxon>Metazoa</taxon>
        <taxon>Chordata</taxon>
        <taxon>Craniata</taxon>
        <taxon>Vertebrata</taxon>
        <taxon>Euteleostomi</taxon>
        <taxon>Archelosauria</taxon>
        <taxon>Archosauria</taxon>
        <taxon>Dinosauria</taxon>
        <taxon>Saurischia</taxon>
        <taxon>Theropoda</taxon>
        <taxon>Coelurosauria</taxon>
        <taxon>Aves</taxon>
        <taxon>Neognathae</taxon>
        <taxon>Neoaves</taxon>
        <taxon>Telluraves</taxon>
        <taxon>Australaves</taxon>
        <taxon>Passeriformes</taxon>
        <taxon>Acanthisittidae</taxon>
        <taxon>Acanthisitta</taxon>
    </lineage>
</organism>
<dbReference type="GO" id="GO:0055037">
    <property type="term" value="C:recycling endosome"/>
    <property type="evidence" value="ECO:0007669"/>
    <property type="project" value="TreeGrafter"/>
</dbReference>
<evidence type="ECO:0000256" key="5">
    <source>
        <dbReference type="ARBA" id="ARBA00022967"/>
    </source>
</evidence>
<keyword evidence="7 8" id="KW-0472">Membrane</keyword>
<dbReference type="PANTHER" id="PTHR24092">
    <property type="entry name" value="PROBABLE PHOSPHOLIPID-TRANSPORTING ATPASE"/>
    <property type="match status" value="1"/>
</dbReference>
<sequence>RSMNVFLIVYLCILISKALINTVLKYVWQSEPFRDEPWYNQKTEPERKRNLFLRAFTDFLAFMVLFNYIIPVSMYVTVEMQKFLGSYFLTWDEEMFDEDTGEGPLVNTSDLNEELGQIEYVFTDKTGTLTENNMEFVECCIEGHVYVPHVICNGQVLNDCTGIDMIDSSPGGSGKVWELFLCTYFFPMKHENGTEREELFFRALCLCHTVQVKDDDSVDGLKKNQLSRRSCIYISSSPDEVALVEGIQR</sequence>
<gene>
    <name evidence="9" type="ORF">N310_09097</name>
</gene>
<dbReference type="SUPFAM" id="SSF81665">
    <property type="entry name" value="Calcium ATPase, transmembrane domain M"/>
    <property type="match status" value="1"/>
</dbReference>
<evidence type="ECO:0000256" key="6">
    <source>
        <dbReference type="ARBA" id="ARBA00022989"/>
    </source>
</evidence>
<comment type="subcellular location">
    <subcellularLocation>
        <location evidence="1">Membrane</location>
    </subcellularLocation>
</comment>
<dbReference type="GO" id="GO:0005886">
    <property type="term" value="C:plasma membrane"/>
    <property type="evidence" value="ECO:0007669"/>
    <property type="project" value="TreeGrafter"/>
</dbReference>
<evidence type="ECO:0000313" key="9">
    <source>
        <dbReference type="EMBL" id="KFP73148.1"/>
    </source>
</evidence>
<dbReference type="GO" id="GO:0005783">
    <property type="term" value="C:endoplasmic reticulum"/>
    <property type="evidence" value="ECO:0007669"/>
    <property type="project" value="TreeGrafter"/>
</dbReference>